<evidence type="ECO:0000313" key="2">
    <source>
        <dbReference type="EMBL" id="SIO30945.1"/>
    </source>
</evidence>
<reference evidence="3" key="1">
    <citation type="submission" date="2016-11" db="EMBL/GenBank/DDBJ databases">
        <authorList>
            <person name="Varghese N."/>
            <person name="Submissions S."/>
        </authorList>
    </citation>
    <scope>NUCLEOTIDE SEQUENCE [LARGE SCALE GENOMIC DNA]</scope>
    <source>
        <strain evidence="3">DSM 29440</strain>
    </source>
</reference>
<protein>
    <submittedName>
        <fullName evidence="2">Uncharacterized protein</fullName>
    </submittedName>
</protein>
<dbReference type="Proteomes" id="UP000184932">
    <property type="component" value="Unassembled WGS sequence"/>
</dbReference>
<organism evidence="2 3">
    <name type="scientific">Vannielia litorea</name>
    <dbReference type="NCBI Taxonomy" id="1217970"/>
    <lineage>
        <taxon>Bacteria</taxon>
        <taxon>Pseudomonadati</taxon>
        <taxon>Pseudomonadota</taxon>
        <taxon>Alphaproteobacteria</taxon>
        <taxon>Rhodobacterales</taxon>
        <taxon>Paracoccaceae</taxon>
        <taxon>Vannielia</taxon>
    </lineage>
</organism>
<dbReference type="EMBL" id="FSRL01000002">
    <property type="protein sequence ID" value="SIO30945.1"/>
    <property type="molecule type" value="Genomic_DNA"/>
</dbReference>
<evidence type="ECO:0000256" key="1">
    <source>
        <dbReference type="SAM" id="MobiDB-lite"/>
    </source>
</evidence>
<sequence>MSTLTLHVRSFHPLANFGPSGLLFHGDNRGFSQSLSVTSRIRLRKTFDLAAASATPSVVASDVSSHPFGMEQDYSAANTRPHATSDGAQIDAYREDGDQGLQAMVGYTGQNFAMPFVQTFKGGYDAVVPGLDVTCSLHLEIDRDEEKLSFAFRMVGDGFTNAEALLVDSAQNVLMLATHRRIGSALHQLRGDRRIVMASSAAEVDFAQDRFGSGIDVHWCLDYATVAGAQVDVLEETGQDPSSVSAWNSMHTNRDARGGFLRRSQDVVPTYAPGRAGSSMPCGPCARWNPARWSSAQRATSSHKGSSSVDTHHPDHFGRRRRDRRRDPCGPCLSILHAYRADTERRDAMLRSHLTLCVDEPLLSEGSTVIVASIPIPEAEWRALAGPNPAAEDEDNRKRPQLKEGDRLFGAYALDAFMTFYQDRL</sequence>
<dbReference type="OrthoDB" id="8368570at2"/>
<dbReference type="RefSeq" id="WP_074257990.1">
    <property type="nucleotide sequence ID" value="NZ_FSRL01000002.1"/>
</dbReference>
<accession>A0A1N6IG62</accession>
<proteinExistence type="predicted"/>
<dbReference type="STRING" id="1217970.SAMN05444002_3838"/>
<feature type="region of interest" description="Disordered" evidence="1">
    <location>
        <begin position="293"/>
        <end position="326"/>
    </location>
</feature>
<keyword evidence="3" id="KW-1185">Reference proteome</keyword>
<evidence type="ECO:0000313" key="3">
    <source>
        <dbReference type="Proteomes" id="UP000184932"/>
    </source>
</evidence>
<gene>
    <name evidence="2" type="ORF">SAMN05444002_3838</name>
</gene>
<dbReference type="AlphaFoldDB" id="A0A1N6IG62"/>
<name>A0A1N6IG62_9RHOB</name>
<feature type="compositionally biased region" description="Polar residues" evidence="1">
    <location>
        <begin position="293"/>
        <end position="309"/>
    </location>
</feature>